<feature type="transmembrane region" description="Helical" evidence="17">
    <location>
        <begin position="394"/>
        <end position="419"/>
    </location>
</feature>
<evidence type="ECO:0000256" key="11">
    <source>
        <dbReference type="ARBA" id="ARBA00023136"/>
    </source>
</evidence>
<keyword evidence="9 17" id="KW-1133">Transmembrane helix</keyword>
<dbReference type="PANTHER" id="PTHR14269:SF62">
    <property type="entry name" value="CDP-DIACYLGLYCEROL--GLYCEROL-3-PHOSPHATE 3-PHOSPHATIDYLTRANSFERASE 1, CHLOROPLASTIC"/>
    <property type="match status" value="1"/>
</dbReference>
<dbReference type="InterPro" id="IPR000462">
    <property type="entry name" value="CDP-OH_P_trans"/>
</dbReference>
<evidence type="ECO:0000256" key="16">
    <source>
        <dbReference type="SAM" id="MobiDB-lite"/>
    </source>
</evidence>
<sequence length="429" mass="44683">MPSLKTSMAAASFSSKPYKWPRSSFPPSPSPNSSTAAAVPLPSPSSAAAAPPSLCSAPISCGRAWRRIPPCAHLAPFNDSRYPNFSCSSNNKKDIYFNITTTSSSSGSLLLLGLPGGSGRSPFSSSSSSLRNCGLTPFASKAGSSAGSDSSSSPSSPSGSGGVIAEDMGSDNKAAADGVEWYPAGDGVNGLDPRPSSSSSPSPDRRKQEECSSKFLTLPTILTLGRVASVPLLIGTFYVDTWLGRTATTSIFLAAAVTDWLDGYLARKMRLGSAFGAFLDPVADKLMVAATLVLLCTRPLEVPMFGPVPWLLTVPAIAIIGREITMSAVREWAASQDTKLLEAVAVNNLGKWKTATQMTALTILLATRDGGLVILCLCLIRVSSIRGHSQVGGLGAFVASGVGLLYISAGLSVYSLAVYMSKIWKVLLK</sequence>
<keyword evidence="12" id="KW-0594">Phospholipid biosynthesis</keyword>
<dbReference type="GO" id="GO:0016020">
    <property type="term" value="C:membrane"/>
    <property type="evidence" value="ECO:0007669"/>
    <property type="project" value="UniProtKB-SubCell"/>
</dbReference>
<evidence type="ECO:0000256" key="7">
    <source>
        <dbReference type="ARBA" id="ARBA00022679"/>
    </source>
</evidence>
<feature type="compositionally biased region" description="Low complexity" evidence="16">
    <location>
        <begin position="192"/>
        <end position="202"/>
    </location>
</feature>
<evidence type="ECO:0000256" key="6">
    <source>
        <dbReference type="ARBA" id="ARBA00022516"/>
    </source>
</evidence>
<evidence type="ECO:0000256" key="10">
    <source>
        <dbReference type="ARBA" id="ARBA00023098"/>
    </source>
</evidence>
<keyword evidence="13" id="KW-1208">Phospholipid metabolism</keyword>
<keyword evidence="7 15" id="KW-0808">Transferase</keyword>
<gene>
    <name evidence="18" type="ORF">LITE_LOCUS27452</name>
</gene>
<evidence type="ECO:0000256" key="5">
    <source>
        <dbReference type="ARBA" id="ARBA00013170"/>
    </source>
</evidence>
<dbReference type="NCBIfam" id="TIGR00560">
    <property type="entry name" value="pgsA"/>
    <property type="match status" value="1"/>
</dbReference>
<dbReference type="Proteomes" id="UP001154282">
    <property type="component" value="Unassembled WGS sequence"/>
</dbReference>
<feature type="region of interest" description="Disordered" evidence="16">
    <location>
        <begin position="1"/>
        <end position="51"/>
    </location>
</feature>
<dbReference type="PANTHER" id="PTHR14269">
    <property type="entry name" value="CDP-DIACYLGLYCEROL--GLYCEROL-3-PHOSPHATE 3-PHOSPHATIDYLTRANSFERASE-RELATED"/>
    <property type="match status" value="1"/>
</dbReference>
<name>A0AAV0MAT9_9ROSI</name>
<keyword evidence="8 17" id="KW-0812">Transmembrane</keyword>
<evidence type="ECO:0000313" key="19">
    <source>
        <dbReference type="Proteomes" id="UP001154282"/>
    </source>
</evidence>
<keyword evidence="6" id="KW-0444">Lipid biosynthesis</keyword>
<dbReference type="InterPro" id="IPR048254">
    <property type="entry name" value="CDP_ALCOHOL_P_TRANSF_CS"/>
</dbReference>
<feature type="compositionally biased region" description="Low complexity" evidence="16">
    <location>
        <begin position="144"/>
        <end position="158"/>
    </location>
</feature>
<dbReference type="InterPro" id="IPR043130">
    <property type="entry name" value="CDP-OH_PTrfase_TM_dom"/>
</dbReference>
<accession>A0AAV0MAT9</accession>
<comment type="similarity">
    <text evidence="4 15">Belongs to the CDP-alcohol phosphatidyltransferase class-I family.</text>
</comment>
<evidence type="ECO:0000256" key="4">
    <source>
        <dbReference type="ARBA" id="ARBA00010441"/>
    </source>
</evidence>
<evidence type="ECO:0000256" key="3">
    <source>
        <dbReference type="ARBA" id="ARBA00005042"/>
    </source>
</evidence>
<organism evidence="18 19">
    <name type="scientific">Linum tenue</name>
    <dbReference type="NCBI Taxonomy" id="586396"/>
    <lineage>
        <taxon>Eukaryota</taxon>
        <taxon>Viridiplantae</taxon>
        <taxon>Streptophyta</taxon>
        <taxon>Embryophyta</taxon>
        <taxon>Tracheophyta</taxon>
        <taxon>Spermatophyta</taxon>
        <taxon>Magnoliopsida</taxon>
        <taxon>eudicotyledons</taxon>
        <taxon>Gunneridae</taxon>
        <taxon>Pentapetalae</taxon>
        <taxon>rosids</taxon>
        <taxon>fabids</taxon>
        <taxon>Malpighiales</taxon>
        <taxon>Linaceae</taxon>
        <taxon>Linum</taxon>
    </lineage>
</organism>
<evidence type="ECO:0000256" key="2">
    <source>
        <dbReference type="ARBA" id="ARBA00004141"/>
    </source>
</evidence>
<dbReference type="EMBL" id="CAMGYJ010000007">
    <property type="protein sequence ID" value="CAI0442935.1"/>
    <property type="molecule type" value="Genomic_DNA"/>
</dbReference>
<keyword evidence="19" id="KW-1185">Reference proteome</keyword>
<dbReference type="GO" id="GO:0008444">
    <property type="term" value="F:CDP-diacylglycerol-glycerol-3-phosphate 3-phosphatidyltransferase activity"/>
    <property type="evidence" value="ECO:0007669"/>
    <property type="project" value="UniProtKB-EC"/>
</dbReference>
<comment type="catalytic activity">
    <reaction evidence="14">
        <text>a CDP-1,2-diacyl-sn-glycerol + sn-glycerol 3-phosphate = a 1,2-diacyl-sn-glycero-3-phospho-(1'-sn-glycero-3'-phosphate) + CMP + H(+)</text>
        <dbReference type="Rhea" id="RHEA:12593"/>
        <dbReference type="ChEBI" id="CHEBI:15378"/>
        <dbReference type="ChEBI" id="CHEBI:57597"/>
        <dbReference type="ChEBI" id="CHEBI:58332"/>
        <dbReference type="ChEBI" id="CHEBI:60110"/>
        <dbReference type="ChEBI" id="CHEBI:60377"/>
        <dbReference type="EC" id="2.7.8.5"/>
    </reaction>
</comment>
<dbReference type="EC" id="2.7.8.5" evidence="5"/>
<evidence type="ECO:0000256" key="1">
    <source>
        <dbReference type="ARBA" id="ARBA00001936"/>
    </source>
</evidence>
<protein>
    <recommendedName>
        <fullName evidence="5">CDP-diacylglycerol--glycerol-3-phosphate 1-phosphatidyltransferase</fullName>
        <ecNumber evidence="5">2.7.8.5</ecNumber>
    </recommendedName>
</protein>
<dbReference type="GO" id="GO:0045995">
    <property type="term" value="P:regulation of embryonic development"/>
    <property type="evidence" value="ECO:0007669"/>
    <property type="project" value="UniProtKB-ARBA"/>
</dbReference>
<comment type="subcellular location">
    <subcellularLocation>
        <location evidence="2">Membrane</location>
        <topology evidence="2">Multi-pass membrane protein</topology>
    </subcellularLocation>
</comment>
<comment type="pathway">
    <text evidence="3">Phospholipid metabolism; phosphatidylglycerol biosynthesis; phosphatidylglycerol from CDP-diacylglycerol: step 1/2.</text>
</comment>
<evidence type="ECO:0000256" key="17">
    <source>
        <dbReference type="SAM" id="Phobius"/>
    </source>
</evidence>
<dbReference type="GO" id="GO:0006655">
    <property type="term" value="P:phosphatidylglycerol biosynthetic process"/>
    <property type="evidence" value="ECO:0007669"/>
    <property type="project" value="UniProtKB-ARBA"/>
</dbReference>
<evidence type="ECO:0000313" key="18">
    <source>
        <dbReference type="EMBL" id="CAI0442935.1"/>
    </source>
</evidence>
<evidence type="ECO:0000256" key="13">
    <source>
        <dbReference type="ARBA" id="ARBA00023264"/>
    </source>
</evidence>
<dbReference type="Gene3D" id="1.20.120.1760">
    <property type="match status" value="1"/>
</dbReference>
<dbReference type="GO" id="GO:0030145">
    <property type="term" value="F:manganese ion binding"/>
    <property type="evidence" value="ECO:0007669"/>
    <property type="project" value="UniProtKB-ARBA"/>
</dbReference>
<reference evidence="18" key="1">
    <citation type="submission" date="2022-08" db="EMBL/GenBank/DDBJ databases">
        <authorList>
            <person name="Gutierrez-Valencia J."/>
        </authorList>
    </citation>
    <scope>NUCLEOTIDE SEQUENCE</scope>
</reference>
<proteinExistence type="inferred from homology"/>
<evidence type="ECO:0000256" key="14">
    <source>
        <dbReference type="ARBA" id="ARBA00048586"/>
    </source>
</evidence>
<evidence type="ECO:0000256" key="15">
    <source>
        <dbReference type="RuleBase" id="RU003750"/>
    </source>
</evidence>
<dbReference type="InterPro" id="IPR050324">
    <property type="entry name" value="CDP-alcohol_PTase-I"/>
</dbReference>
<dbReference type="AlphaFoldDB" id="A0AAV0MAT9"/>
<dbReference type="Pfam" id="PF01066">
    <property type="entry name" value="CDP-OH_P_transf"/>
    <property type="match status" value="1"/>
</dbReference>
<evidence type="ECO:0000256" key="12">
    <source>
        <dbReference type="ARBA" id="ARBA00023209"/>
    </source>
</evidence>
<comment type="caution">
    <text evidence="18">The sequence shown here is derived from an EMBL/GenBank/DDBJ whole genome shotgun (WGS) entry which is preliminary data.</text>
</comment>
<dbReference type="GO" id="GO:0009941">
    <property type="term" value="C:chloroplast envelope"/>
    <property type="evidence" value="ECO:0007669"/>
    <property type="project" value="TreeGrafter"/>
</dbReference>
<feature type="region of interest" description="Disordered" evidence="16">
    <location>
        <begin position="185"/>
        <end position="210"/>
    </location>
</feature>
<comment type="cofactor">
    <cofactor evidence="1">
        <name>Mn(2+)</name>
        <dbReference type="ChEBI" id="CHEBI:29035"/>
    </cofactor>
</comment>
<evidence type="ECO:0000256" key="8">
    <source>
        <dbReference type="ARBA" id="ARBA00022692"/>
    </source>
</evidence>
<dbReference type="FunFam" id="1.20.120.1760:FF:000008">
    <property type="entry name" value="CDP-diacylglycerol--glycerol-3-phosphate 3-phosphatidyltransferase 2"/>
    <property type="match status" value="1"/>
</dbReference>
<evidence type="ECO:0000256" key="9">
    <source>
        <dbReference type="ARBA" id="ARBA00022989"/>
    </source>
</evidence>
<feature type="region of interest" description="Disordered" evidence="16">
    <location>
        <begin position="144"/>
        <end position="168"/>
    </location>
</feature>
<keyword evidence="10" id="KW-0443">Lipid metabolism</keyword>
<dbReference type="PROSITE" id="PS00379">
    <property type="entry name" value="CDP_ALCOHOL_P_TRANSF"/>
    <property type="match status" value="1"/>
</dbReference>
<feature type="compositionally biased region" description="Low complexity" evidence="16">
    <location>
        <begin position="31"/>
        <end position="51"/>
    </location>
</feature>
<keyword evidence="11 17" id="KW-0472">Membrane</keyword>
<dbReference type="InterPro" id="IPR004570">
    <property type="entry name" value="Phosphatidylglycerol_P_synth"/>
</dbReference>